<dbReference type="EMBL" id="LNYK01000019">
    <property type="protein sequence ID" value="KTD20689.1"/>
    <property type="molecule type" value="Genomic_DNA"/>
</dbReference>
<sequence>MSLLIAGGTGFVGTELVRAFLPEYPITVLSRSREQVKKQFGEQVKACTWEELPRLDARNYQAVINLCGKNIAGSRWNEAVKQEIIDSRVNTNVTLINWLISQEAKPHFYCANAIGIYGIQKNDDPTAYDEDAPIDFAHPKDYLSKVGVLWQKSLQPATEYGIPVTITRFGVVLKRGEGMLKKLAPAFKLGLGSVLGDGKQVISWVHYQDVVRAYGFLLSNPGLTGAFNVTSPNPVSQAEFAERLAKALNRPLLLKTPAWVIRLIFGEMGDMLLLHGQRVVPKRLPREGFEFAYPELKDALAAEFNS</sequence>
<dbReference type="PATRIC" id="fig|45068.5.peg.1709"/>
<reference evidence="4 5" key="1">
    <citation type="submission" date="2015-11" db="EMBL/GenBank/DDBJ databases">
        <title>Genomic analysis of 38 Legionella species identifies large and diverse effector repertoires.</title>
        <authorList>
            <person name="Burstein D."/>
            <person name="Amaro F."/>
            <person name="Zusman T."/>
            <person name="Lifshitz Z."/>
            <person name="Cohen O."/>
            <person name="Gilbert J.A."/>
            <person name="Pupko T."/>
            <person name="Shuman H.A."/>
            <person name="Segal G."/>
        </authorList>
    </citation>
    <scope>NUCLEOTIDE SEQUENCE [LARGE SCALE GENOMIC DNA]</scope>
    <source>
        <strain evidence="4 5">ATCC 49505</strain>
    </source>
</reference>
<dbReference type="InterPro" id="IPR010099">
    <property type="entry name" value="SDR39U1"/>
</dbReference>
<evidence type="ECO:0000313" key="5">
    <source>
        <dbReference type="Proteomes" id="UP000054997"/>
    </source>
</evidence>
<name>A0A0W0VKQ6_9GAMM</name>
<protein>
    <submittedName>
        <fullName evidence="4">Nucleoside-diphosphate sugar epimerase</fullName>
    </submittedName>
</protein>
<dbReference type="Pfam" id="PF01370">
    <property type="entry name" value="Epimerase"/>
    <property type="match status" value="1"/>
</dbReference>
<dbReference type="InterPro" id="IPR013549">
    <property type="entry name" value="DUF1731"/>
</dbReference>
<evidence type="ECO:0000256" key="1">
    <source>
        <dbReference type="ARBA" id="ARBA00009353"/>
    </source>
</evidence>
<organism evidence="4 5">
    <name type="scientific">Legionella londiniensis</name>
    <dbReference type="NCBI Taxonomy" id="45068"/>
    <lineage>
        <taxon>Bacteria</taxon>
        <taxon>Pseudomonadati</taxon>
        <taxon>Pseudomonadota</taxon>
        <taxon>Gammaproteobacteria</taxon>
        <taxon>Legionellales</taxon>
        <taxon>Legionellaceae</taxon>
        <taxon>Legionella</taxon>
    </lineage>
</organism>
<dbReference type="SUPFAM" id="SSF51735">
    <property type="entry name" value="NAD(P)-binding Rossmann-fold domains"/>
    <property type="match status" value="1"/>
</dbReference>
<dbReference type="STRING" id="45068.Llon_1575"/>
<feature type="domain" description="DUF1731" evidence="3">
    <location>
        <begin position="256"/>
        <end position="302"/>
    </location>
</feature>
<dbReference type="OrthoDB" id="9801773at2"/>
<evidence type="ECO:0000259" key="2">
    <source>
        <dbReference type="Pfam" id="PF01370"/>
    </source>
</evidence>
<dbReference type="PANTHER" id="PTHR11092">
    <property type="entry name" value="SUGAR NUCLEOTIDE EPIMERASE RELATED"/>
    <property type="match status" value="1"/>
</dbReference>
<comment type="caution">
    <text evidence="4">The sequence shown here is derived from an EMBL/GenBank/DDBJ whole genome shotgun (WGS) entry which is preliminary data.</text>
</comment>
<evidence type="ECO:0000313" key="4">
    <source>
        <dbReference type="EMBL" id="KTD20689.1"/>
    </source>
</evidence>
<feature type="domain" description="NAD-dependent epimerase/dehydratase" evidence="2">
    <location>
        <begin position="4"/>
        <end position="221"/>
    </location>
</feature>
<dbReference type="Proteomes" id="UP000054997">
    <property type="component" value="Unassembled WGS sequence"/>
</dbReference>
<proteinExistence type="inferred from homology"/>
<comment type="similarity">
    <text evidence="1">Belongs to the NAD(P)-dependent epimerase/dehydratase family. SDR39U1 subfamily.</text>
</comment>
<dbReference type="NCBIfam" id="TIGR01777">
    <property type="entry name" value="yfcH"/>
    <property type="match status" value="1"/>
</dbReference>
<dbReference type="AlphaFoldDB" id="A0A0W0VKQ6"/>
<keyword evidence="5" id="KW-1185">Reference proteome</keyword>
<evidence type="ECO:0000259" key="3">
    <source>
        <dbReference type="Pfam" id="PF08338"/>
    </source>
</evidence>
<accession>A0A0W0VKQ6</accession>
<dbReference type="RefSeq" id="WP_058529569.1">
    <property type="nucleotide sequence ID" value="NZ_CAAAHZ010000004.1"/>
</dbReference>
<gene>
    <name evidence="4" type="ORF">Llon_1575</name>
</gene>
<dbReference type="PANTHER" id="PTHR11092:SF0">
    <property type="entry name" value="EPIMERASE FAMILY PROTEIN SDR39U1"/>
    <property type="match status" value="1"/>
</dbReference>
<dbReference type="InterPro" id="IPR036291">
    <property type="entry name" value="NAD(P)-bd_dom_sf"/>
</dbReference>
<dbReference type="InterPro" id="IPR001509">
    <property type="entry name" value="Epimerase_deHydtase"/>
</dbReference>
<dbReference type="Pfam" id="PF08338">
    <property type="entry name" value="DUF1731"/>
    <property type="match status" value="1"/>
</dbReference>
<dbReference type="Gene3D" id="3.40.50.720">
    <property type="entry name" value="NAD(P)-binding Rossmann-like Domain"/>
    <property type="match status" value="1"/>
</dbReference>